<proteinExistence type="predicted"/>
<feature type="compositionally biased region" description="Basic and acidic residues" evidence="1">
    <location>
        <begin position="74"/>
        <end position="84"/>
    </location>
</feature>
<gene>
    <name evidence="2" type="ORF">LSH36_416g00004</name>
</gene>
<name>A0AAD9JBP0_9ANNE</name>
<feature type="compositionally biased region" description="Polar residues" evidence="1">
    <location>
        <begin position="186"/>
        <end position="200"/>
    </location>
</feature>
<protein>
    <submittedName>
        <fullName evidence="2">Uncharacterized protein</fullName>
    </submittedName>
</protein>
<sequence length="571" mass="63141">MPVLGDRIVECCCGGRTRVYHIADIGSPYNCSSTNSTLQRTGQLPSARHGHGVPSNSRDGSWQRVRFSDEEDVSRESEESRLDGADAPPELPEKTKKRKSGNTVLPVRPYWPRDAKRSVGGDGKEAHSGGGESSDVTVTTDGSLRTGAATCGTSITTDDVIGTSEPRVGGLPDAKSSQRHVHEPTPNGTPSVSYSDSTYRSNEHLSVGGAIYTPNSTLSREQHYQHPGVTNVVIDAYDNSATRMPTEQQQQQQQQNHQEKEQQQQQYYLDSSKNLRIQHHAEDMRMESSAPLPQLPTPAYAGSDAIIITTDGSLRRPYAGYTPPGGRDVMARFHRISQYDNSPPDVSPRSDSTMYSSRQSSERYFLSDVGTPQMMTSHSEGSPAHSPASLLTDTGGSAYRRDNATRDRSDGCRLVASHDDAYSSSYTWQDIVDYYDEVVIAAEQRMTSDRGSPTRPTPTPDSEVYIVGRVYFDGERIPNRYGFRSLAYKRVGLARGQTMLPPGGLCKYYLSSCDSCKYKLTREMSPSSRWTLTRRPCCAVIGFDWLTIDLSSTWYWLNQVNDLNFGLSSKA</sequence>
<feature type="compositionally biased region" description="Polar residues" evidence="1">
    <location>
        <begin position="30"/>
        <end position="44"/>
    </location>
</feature>
<feature type="region of interest" description="Disordered" evidence="1">
    <location>
        <begin position="157"/>
        <end position="200"/>
    </location>
</feature>
<feature type="region of interest" description="Disordered" evidence="1">
    <location>
        <begin position="339"/>
        <end position="360"/>
    </location>
</feature>
<feature type="compositionally biased region" description="Low complexity" evidence="1">
    <location>
        <begin position="247"/>
        <end position="256"/>
    </location>
</feature>
<reference evidence="2" key="1">
    <citation type="journal article" date="2023" name="Mol. Biol. Evol.">
        <title>Third-Generation Sequencing Reveals the Adaptive Role of the Epigenome in Three Deep-Sea Polychaetes.</title>
        <authorList>
            <person name="Perez M."/>
            <person name="Aroh O."/>
            <person name="Sun Y."/>
            <person name="Lan Y."/>
            <person name="Juniper S.K."/>
            <person name="Young C.R."/>
            <person name="Angers B."/>
            <person name="Qian P.Y."/>
        </authorList>
    </citation>
    <scope>NUCLEOTIDE SEQUENCE</scope>
    <source>
        <strain evidence="2">P08H-3</strain>
    </source>
</reference>
<evidence type="ECO:0000313" key="2">
    <source>
        <dbReference type="EMBL" id="KAK2150237.1"/>
    </source>
</evidence>
<comment type="caution">
    <text evidence="2">The sequence shown here is derived from an EMBL/GenBank/DDBJ whole genome shotgun (WGS) entry which is preliminary data.</text>
</comment>
<organism evidence="2 3">
    <name type="scientific">Paralvinella palmiformis</name>
    <dbReference type="NCBI Taxonomy" id="53620"/>
    <lineage>
        <taxon>Eukaryota</taxon>
        <taxon>Metazoa</taxon>
        <taxon>Spiralia</taxon>
        <taxon>Lophotrochozoa</taxon>
        <taxon>Annelida</taxon>
        <taxon>Polychaeta</taxon>
        <taxon>Sedentaria</taxon>
        <taxon>Canalipalpata</taxon>
        <taxon>Terebellida</taxon>
        <taxon>Terebelliformia</taxon>
        <taxon>Alvinellidae</taxon>
        <taxon>Paralvinella</taxon>
    </lineage>
</organism>
<feature type="region of interest" description="Disordered" evidence="1">
    <location>
        <begin position="243"/>
        <end position="266"/>
    </location>
</feature>
<accession>A0AAD9JBP0</accession>
<feature type="compositionally biased region" description="Basic and acidic residues" evidence="1">
    <location>
        <begin position="111"/>
        <end position="127"/>
    </location>
</feature>
<dbReference type="AlphaFoldDB" id="A0AAD9JBP0"/>
<dbReference type="Proteomes" id="UP001208570">
    <property type="component" value="Unassembled WGS sequence"/>
</dbReference>
<evidence type="ECO:0000313" key="3">
    <source>
        <dbReference type="Proteomes" id="UP001208570"/>
    </source>
</evidence>
<feature type="region of interest" description="Disordered" evidence="1">
    <location>
        <begin position="372"/>
        <end position="407"/>
    </location>
</feature>
<dbReference type="EMBL" id="JAODUP010000416">
    <property type="protein sequence ID" value="KAK2150237.1"/>
    <property type="molecule type" value="Genomic_DNA"/>
</dbReference>
<feature type="region of interest" description="Disordered" evidence="1">
    <location>
        <begin position="30"/>
        <end position="142"/>
    </location>
</feature>
<keyword evidence="3" id="KW-1185">Reference proteome</keyword>
<evidence type="ECO:0000256" key="1">
    <source>
        <dbReference type="SAM" id="MobiDB-lite"/>
    </source>
</evidence>
<feature type="compositionally biased region" description="Polar residues" evidence="1">
    <location>
        <begin position="349"/>
        <end position="359"/>
    </location>
</feature>